<keyword evidence="2" id="KW-1133">Transmembrane helix</keyword>
<reference evidence="4" key="1">
    <citation type="journal article" date="2017" name="Nat. Ecol. Evol.">
        <title>Genome expansion and lineage-specific genetic innovations in the forest pathogenic fungi Armillaria.</title>
        <authorList>
            <person name="Sipos G."/>
            <person name="Prasanna A.N."/>
            <person name="Walter M.C."/>
            <person name="O'Connor E."/>
            <person name="Balint B."/>
            <person name="Krizsan K."/>
            <person name="Kiss B."/>
            <person name="Hess J."/>
            <person name="Varga T."/>
            <person name="Slot J."/>
            <person name="Riley R."/>
            <person name="Boka B."/>
            <person name="Rigling D."/>
            <person name="Barry K."/>
            <person name="Lee J."/>
            <person name="Mihaltcheva S."/>
            <person name="LaButti K."/>
            <person name="Lipzen A."/>
            <person name="Waldron R."/>
            <person name="Moloney N.M."/>
            <person name="Sperisen C."/>
            <person name="Kredics L."/>
            <person name="Vagvoelgyi C."/>
            <person name="Patrignani A."/>
            <person name="Fitzpatrick D."/>
            <person name="Nagy I."/>
            <person name="Doyle S."/>
            <person name="Anderson J.B."/>
            <person name="Grigoriev I.V."/>
            <person name="Gueldener U."/>
            <person name="Muensterkoetter M."/>
            <person name="Nagy L.G."/>
        </authorList>
    </citation>
    <scope>NUCLEOTIDE SEQUENCE [LARGE SCALE GENOMIC DNA]</scope>
    <source>
        <strain evidence="4">C18/9</strain>
    </source>
</reference>
<organism evidence="3 4">
    <name type="scientific">Armillaria ostoyae</name>
    <name type="common">Armillaria root rot fungus</name>
    <dbReference type="NCBI Taxonomy" id="47428"/>
    <lineage>
        <taxon>Eukaryota</taxon>
        <taxon>Fungi</taxon>
        <taxon>Dikarya</taxon>
        <taxon>Basidiomycota</taxon>
        <taxon>Agaricomycotina</taxon>
        <taxon>Agaricomycetes</taxon>
        <taxon>Agaricomycetidae</taxon>
        <taxon>Agaricales</taxon>
        <taxon>Marasmiineae</taxon>
        <taxon>Physalacriaceae</taxon>
        <taxon>Armillaria</taxon>
    </lineage>
</organism>
<gene>
    <name evidence="3" type="ORF">ARMOST_14763</name>
</gene>
<dbReference type="Proteomes" id="UP000219338">
    <property type="component" value="Unassembled WGS sequence"/>
</dbReference>
<keyword evidence="2" id="KW-0472">Membrane</keyword>
<proteinExistence type="predicted"/>
<keyword evidence="2" id="KW-0812">Transmembrane</keyword>
<evidence type="ECO:0000313" key="4">
    <source>
        <dbReference type="Proteomes" id="UP000219338"/>
    </source>
</evidence>
<accession>A0A284RRH7</accession>
<keyword evidence="4" id="KW-1185">Reference proteome</keyword>
<evidence type="ECO:0000256" key="2">
    <source>
        <dbReference type="SAM" id="Phobius"/>
    </source>
</evidence>
<sequence>MLLLICRTFHNSKGLKGGYPVSSQDGPRFTRRHMAALTFSVQTIFLALGIVNYTWTAPASAGSGERHQSTNRRSWPIDDLN</sequence>
<evidence type="ECO:0000313" key="3">
    <source>
        <dbReference type="EMBL" id="SJL11360.1"/>
    </source>
</evidence>
<dbReference type="EMBL" id="FUEG01000014">
    <property type="protein sequence ID" value="SJL11360.1"/>
    <property type="molecule type" value="Genomic_DNA"/>
</dbReference>
<protein>
    <submittedName>
        <fullName evidence="3">Uncharacterized protein</fullName>
    </submittedName>
</protein>
<feature type="region of interest" description="Disordered" evidence="1">
    <location>
        <begin position="58"/>
        <end position="81"/>
    </location>
</feature>
<evidence type="ECO:0000256" key="1">
    <source>
        <dbReference type="SAM" id="MobiDB-lite"/>
    </source>
</evidence>
<dbReference type="AlphaFoldDB" id="A0A284RRH7"/>
<feature type="transmembrane region" description="Helical" evidence="2">
    <location>
        <begin position="34"/>
        <end position="55"/>
    </location>
</feature>
<name>A0A284RRH7_ARMOS</name>